<feature type="domain" description="Helicase ATP-binding" evidence="7">
    <location>
        <begin position="237"/>
        <end position="311"/>
    </location>
</feature>
<feature type="region of interest" description="Disordered" evidence="6">
    <location>
        <begin position="1"/>
        <end position="161"/>
    </location>
</feature>
<evidence type="ECO:0000259" key="7">
    <source>
        <dbReference type="PROSITE" id="PS51192"/>
    </source>
</evidence>
<dbReference type="InterPro" id="IPR011545">
    <property type="entry name" value="DEAD/DEAH_box_helicase_dom"/>
</dbReference>
<organism evidence="9 10">
    <name type="scientific">Antrodiella citrinella</name>
    <dbReference type="NCBI Taxonomy" id="2447956"/>
    <lineage>
        <taxon>Eukaryota</taxon>
        <taxon>Fungi</taxon>
        <taxon>Dikarya</taxon>
        <taxon>Basidiomycota</taxon>
        <taxon>Agaricomycotina</taxon>
        <taxon>Agaricomycetes</taxon>
        <taxon>Polyporales</taxon>
        <taxon>Steccherinaceae</taxon>
        <taxon>Antrodiella</taxon>
    </lineage>
</organism>
<evidence type="ECO:0000259" key="8">
    <source>
        <dbReference type="PROSITE" id="PS51194"/>
    </source>
</evidence>
<proteinExistence type="inferred from homology"/>
<dbReference type="PROSITE" id="PS51194">
    <property type="entry name" value="HELICASE_CTER"/>
    <property type="match status" value="1"/>
</dbReference>
<comment type="caution">
    <text evidence="9">The sequence shown here is derived from an EMBL/GenBank/DDBJ whole genome shotgun (WGS) entry which is preliminary data.</text>
</comment>
<dbReference type="EC" id="3.6.4.13" evidence="5"/>
<gene>
    <name evidence="9" type="ORF">EUX98_g3896</name>
</gene>
<dbReference type="Pfam" id="PF00270">
    <property type="entry name" value="DEAD"/>
    <property type="match status" value="1"/>
</dbReference>
<evidence type="ECO:0000256" key="3">
    <source>
        <dbReference type="ARBA" id="ARBA00022840"/>
    </source>
</evidence>
<evidence type="ECO:0000256" key="6">
    <source>
        <dbReference type="SAM" id="MobiDB-lite"/>
    </source>
</evidence>
<accession>A0A4S4MXG1</accession>
<keyword evidence="4 5" id="KW-0694">RNA-binding</keyword>
<dbReference type="InterPro" id="IPR001650">
    <property type="entry name" value="Helicase_C-like"/>
</dbReference>
<feature type="compositionally biased region" description="Basic residues" evidence="6">
    <location>
        <begin position="32"/>
        <end position="53"/>
    </location>
</feature>
<dbReference type="SMART" id="SM00487">
    <property type="entry name" value="DEXDc"/>
    <property type="match status" value="1"/>
</dbReference>
<evidence type="ECO:0000256" key="4">
    <source>
        <dbReference type="ARBA" id="ARBA00022884"/>
    </source>
</evidence>
<dbReference type="GO" id="GO:0003724">
    <property type="term" value="F:RNA helicase activity"/>
    <property type="evidence" value="ECO:0007669"/>
    <property type="project" value="UniProtKB-EC"/>
</dbReference>
<dbReference type="AlphaFoldDB" id="A0A4S4MXG1"/>
<name>A0A4S4MXG1_9APHY</name>
<feature type="compositionally biased region" description="Basic and acidic residues" evidence="6">
    <location>
        <begin position="1"/>
        <end position="31"/>
    </location>
</feature>
<dbReference type="PANTHER" id="PTHR24031">
    <property type="entry name" value="RNA HELICASE"/>
    <property type="match status" value="1"/>
</dbReference>
<evidence type="ECO:0000313" key="10">
    <source>
        <dbReference type="Proteomes" id="UP000308730"/>
    </source>
</evidence>
<dbReference type="SMART" id="SM00490">
    <property type="entry name" value="HELICc"/>
    <property type="match status" value="1"/>
</dbReference>
<dbReference type="OrthoDB" id="3370at2759"/>
<comment type="domain">
    <text evidence="5">The Q motif is unique to and characteristic of the DEAD box family of RNA helicases and controls ATP binding and hydrolysis.</text>
</comment>
<protein>
    <recommendedName>
        <fullName evidence="5">ATP-dependent RNA helicase</fullName>
        <ecNumber evidence="5">3.6.4.13</ecNumber>
    </recommendedName>
</protein>
<evidence type="ECO:0000313" key="9">
    <source>
        <dbReference type="EMBL" id="THH30287.1"/>
    </source>
</evidence>
<comment type="catalytic activity">
    <reaction evidence="5">
        <text>ATP + H2O = ADP + phosphate + H(+)</text>
        <dbReference type="Rhea" id="RHEA:13065"/>
        <dbReference type="ChEBI" id="CHEBI:15377"/>
        <dbReference type="ChEBI" id="CHEBI:15378"/>
        <dbReference type="ChEBI" id="CHEBI:30616"/>
        <dbReference type="ChEBI" id="CHEBI:43474"/>
        <dbReference type="ChEBI" id="CHEBI:456216"/>
        <dbReference type="EC" id="3.6.4.13"/>
    </reaction>
</comment>
<sequence length="546" mass="60683">MPKEVTHGSIHVDRICSKKPDRDATCEPGRKDKTKAKKRYLKAKKDRRKKRKSTTAPVSKNATEGVEGGEEEEDEDEEMSDAESAADEPPPPPKPEHRPKKRRKVEVDVPETQNTHSEADVHIPEATGQEAAAVVSEKPDPQPTTPNALPSFPAPTRPDAPSRATLALQGLDKALIQADLIEPTRVISINVESSDDATGLSPRMKKRLGELNVTELFAVQTAVIPLLLSEPKQWQLYLPYNTPRDLCVSAPTGSGKTLAYVVPIVEVLSSRTVTRLRALVVLPTRDLVLQVRETFEAVGKGRGLRIGTATGQHSFAHEQTQLVADRSPGTTETTTKEQGVLDIVMEKFTMPASLTEHMLVCGSSQKPLMLFYLVHERGVKNALVFTKSAESTNRLVKLFEFFESTWMSQGGEYQPMTVQAYSSELGASDRKSILERFKKQDINILVCSDLISRGIDISHVSHVVSYDAPVDMRKYVHRVGRTARAGRAGDAWTLVEEQEARYFKNMLKSADHMNAVKRLRISEKDVESLVPAYEQSLEQLKEAYSR</sequence>
<dbReference type="GO" id="GO:0003723">
    <property type="term" value="F:RNA binding"/>
    <property type="evidence" value="ECO:0007669"/>
    <property type="project" value="UniProtKB-UniRule"/>
</dbReference>
<dbReference type="Proteomes" id="UP000308730">
    <property type="component" value="Unassembled WGS sequence"/>
</dbReference>
<dbReference type="InterPro" id="IPR014001">
    <property type="entry name" value="Helicase_ATP-bd"/>
</dbReference>
<keyword evidence="5" id="KW-0347">Helicase</keyword>
<dbReference type="EMBL" id="SGPM01000087">
    <property type="protein sequence ID" value="THH30287.1"/>
    <property type="molecule type" value="Genomic_DNA"/>
</dbReference>
<keyword evidence="3 5" id="KW-0067">ATP-binding</keyword>
<dbReference type="SUPFAM" id="SSF52540">
    <property type="entry name" value="P-loop containing nucleoside triphosphate hydrolases"/>
    <property type="match status" value="1"/>
</dbReference>
<keyword evidence="10" id="KW-1185">Reference proteome</keyword>
<reference evidence="9 10" key="1">
    <citation type="submission" date="2019-02" db="EMBL/GenBank/DDBJ databases">
        <title>Genome sequencing of the rare red list fungi Antrodiella citrinella (Flaviporus citrinellus).</title>
        <authorList>
            <person name="Buettner E."/>
            <person name="Kellner H."/>
        </authorList>
    </citation>
    <scope>NUCLEOTIDE SEQUENCE [LARGE SCALE GENOMIC DNA]</scope>
    <source>
        <strain evidence="9 10">DSM 108506</strain>
    </source>
</reference>
<dbReference type="PROSITE" id="PS51192">
    <property type="entry name" value="HELICASE_ATP_BIND_1"/>
    <property type="match status" value="1"/>
</dbReference>
<dbReference type="GO" id="GO:0016787">
    <property type="term" value="F:hydrolase activity"/>
    <property type="evidence" value="ECO:0007669"/>
    <property type="project" value="UniProtKB-KW"/>
</dbReference>
<keyword evidence="2 5" id="KW-0378">Hydrolase</keyword>
<comment type="similarity">
    <text evidence="5">Belongs to the DEAD box helicase family.</text>
</comment>
<feature type="domain" description="Helicase C-terminal" evidence="8">
    <location>
        <begin position="366"/>
        <end position="527"/>
    </location>
</feature>
<evidence type="ECO:0000256" key="2">
    <source>
        <dbReference type="ARBA" id="ARBA00022801"/>
    </source>
</evidence>
<dbReference type="CDD" id="cd18787">
    <property type="entry name" value="SF2_C_DEAD"/>
    <property type="match status" value="1"/>
</dbReference>
<feature type="compositionally biased region" description="Acidic residues" evidence="6">
    <location>
        <begin position="67"/>
        <end position="86"/>
    </location>
</feature>
<comment type="function">
    <text evidence="5">RNA helicase.</text>
</comment>
<dbReference type="GO" id="GO:0005524">
    <property type="term" value="F:ATP binding"/>
    <property type="evidence" value="ECO:0007669"/>
    <property type="project" value="UniProtKB-UniRule"/>
</dbReference>
<dbReference type="Pfam" id="PF00271">
    <property type="entry name" value="Helicase_C"/>
    <property type="match status" value="1"/>
</dbReference>
<evidence type="ECO:0000256" key="1">
    <source>
        <dbReference type="ARBA" id="ARBA00022741"/>
    </source>
</evidence>
<dbReference type="Gene3D" id="3.40.50.300">
    <property type="entry name" value="P-loop containing nucleotide triphosphate hydrolases"/>
    <property type="match status" value="2"/>
</dbReference>
<dbReference type="InterPro" id="IPR027417">
    <property type="entry name" value="P-loop_NTPase"/>
</dbReference>
<keyword evidence="1 5" id="KW-0547">Nucleotide-binding</keyword>
<evidence type="ECO:0000256" key="5">
    <source>
        <dbReference type="RuleBase" id="RU365068"/>
    </source>
</evidence>